<dbReference type="RefSeq" id="WP_230066635.1">
    <property type="nucleotide sequence ID" value="NZ_BAABLL010000019.1"/>
</dbReference>
<dbReference type="Proteomes" id="UP001595773">
    <property type="component" value="Unassembled WGS sequence"/>
</dbReference>
<evidence type="ECO:0000256" key="1">
    <source>
        <dbReference type="SAM" id="Phobius"/>
    </source>
</evidence>
<name>A0ABV8QYX0_9MICC</name>
<keyword evidence="1" id="KW-1133">Transmembrane helix</keyword>
<comment type="caution">
    <text evidence="2">The sequence shown here is derived from an EMBL/GenBank/DDBJ whole genome shotgun (WGS) entry which is preliminary data.</text>
</comment>
<gene>
    <name evidence="2" type="ORF">ACFOW9_05310</name>
</gene>
<feature type="transmembrane region" description="Helical" evidence="1">
    <location>
        <begin position="69"/>
        <end position="90"/>
    </location>
</feature>
<evidence type="ECO:0000313" key="2">
    <source>
        <dbReference type="EMBL" id="MFC4265016.1"/>
    </source>
</evidence>
<keyword evidence="1" id="KW-0472">Membrane</keyword>
<feature type="transmembrane region" description="Helical" evidence="1">
    <location>
        <begin position="43"/>
        <end position="63"/>
    </location>
</feature>
<organism evidence="2 3">
    <name type="scientific">Arthrobacter cryoconiti</name>
    <dbReference type="NCBI Taxonomy" id="748907"/>
    <lineage>
        <taxon>Bacteria</taxon>
        <taxon>Bacillati</taxon>
        <taxon>Actinomycetota</taxon>
        <taxon>Actinomycetes</taxon>
        <taxon>Micrococcales</taxon>
        <taxon>Micrococcaceae</taxon>
        <taxon>Arthrobacter</taxon>
    </lineage>
</organism>
<feature type="transmembrane region" description="Helical" evidence="1">
    <location>
        <begin position="147"/>
        <end position="167"/>
    </location>
</feature>
<keyword evidence="3" id="KW-1185">Reference proteome</keyword>
<feature type="transmembrane region" description="Helical" evidence="1">
    <location>
        <begin position="126"/>
        <end position="142"/>
    </location>
</feature>
<protein>
    <submittedName>
        <fullName evidence="2">Uncharacterized protein</fullName>
    </submittedName>
</protein>
<dbReference type="EMBL" id="JBHSCQ010000005">
    <property type="protein sequence ID" value="MFC4265016.1"/>
    <property type="molecule type" value="Genomic_DNA"/>
</dbReference>
<reference evidence="3" key="1">
    <citation type="journal article" date="2019" name="Int. J. Syst. Evol. Microbiol.">
        <title>The Global Catalogue of Microorganisms (GCM) 10K type strain sequencing project: providing services to taxonomists for standard genome sequencing and annotation.</title>
        <authorList>
            <consortium name="The Broad Institute Genomics Platform"/>
            <consortium name="The Broad Institute Genome Sequencing Center for Infectious Disease"/>
            <person name="Wu L."/>
            <person name="Ma J."/>
        </authorList>
    </citation>
    <scope>NUCLEOTIDE SEQUENCE [LARGE SCALE GENOMIC DNA]</scope>
    <source>
        <strain evidence="3">CGMCC 1.10698</strain>
    </source>
</reference>
<proteinExistence type="predicted"/>
<feature type="transmembrane region" description="Helical" evidence="1">
    <location>
        <begin position="102"/>
        <end position="120"/>
    </location>
</feature>
<accession>A0ABV8QYX0</accession>
<feature type="transmembrane region" description="Helical" evidence="1">
    <location>
        <begin position="173"/>
        <end position="191"/>
    </location>
</feature>
<evidence type="ECO:0000313" key="3">
    <source>
        <dbReference type="Proteomes" id="UP001595773"/>
    </source>
</evidence>
<keyword evidence="1" id="KW-0812">Transmembrane</keyword>
<sequence>MIAIADPRPLVAPGQCSMTALHDSATERERQAAVQTRHVGNNWVPLLCLAALLLFAGAVSMMADRGNGSSASVFVVGTLIAGGISSAWLWRNPSWWVAPRNNYLYLAGGALLGVVLSSFIPFLNGCGPWVILGAALGVYGYFERLRLLVTAGGAVFVTGFLAMVVAVDVWGGAMHLVAATFLAFSANRLFVLRHGRRRESLDSDPGFVGLFEEFDNNERPNFWSSSK</sequence>